<reference evidence="1 2" key="1">
    <citation type="submission" date="2021-06" db="EMBL/GenBank/DDBJ databases">
        <title>Actinoplanes lichenicola sp. nov., and Actinoplanes ovalisporus sp. nov., isolated from lichen in Thailand.</title>
        <authorList>
            <person name="Saeng-In P."/>
            <person name="Kanchanasin P."/>
            <person name="Yuki M."/>
            <person name="Kudo T."/>
            <person name="Ohkuma M."/>
            <person name="Phongsopitanun W."/>
            <person name="Tanasupawat S."/>
        </authorList>
    </citation>
    <scope>NUCLEOTIDE SEQUENCE [LARGE SCALE GENOMIC DNA]</scope>
    <source>
        <strain evidence="1 2">NBRC 110975</strain>
    </source>
</reference>
<sequence>MTALKAVRTGRWKNDYELTLDERPPIEWNSRTWSPGGEFDLDGRTYSVRSNAPATRYELVDQLTGAEVAAAGRVGRKNWSISSEGRTYDFQRASLWRLDEQLIVDGRPAGGIRRSALHRDDAEADLPGLPPHVQVFALMVVLAGWDQAAAAG</sequence>
<name>A0ABS5YND4_9ACTN</name>
<organism evidence="1 2">
    <name type="scientific">Paractinoplanes bogorensis</name>
    <dbReference type="NCBI Taxonomy" id="1610840"/>
    <lineage>
        <taxon>Bacteria</taxon>
        <taxon>Bacillati</taxon>
        <taxon>Actinomycetota</taxon>
        <taxon>Actinomycetes</taxon>
        <taxon>Micromonosporales</taxon>
        <taxon>Micromonosporaceae</taxon>
        <taxon>Paractinoplanes</taxon>
    </lineage>
</organism>
<gene>
    <name evidence="1" type="ORF">KOI35_13695</name>
</gene>
<accession>A0ABS5YND4</accession>
<protein>
    <submittedName>
        <fullName evidence="1">Uncharacterized protein</fullName>
    </submittedName>
</protein>
<keyword evidence="2" id="KW-1185">Reference proteome</keyword>
<dbReference type="EMBL" id="JAHKKG010000004">
    <property type="protein sequence ID" value="MBU2664551.1"/>
    <property type="molecule type" value="Genomic_DNA"/>
</dbReference>
<dbReference type="Proteomes" id="UP001519654">
    <property type="component" value="Unassembled WGS sequence"/>
</dbReference>
<proteinExistence type="predicted"/>
<comment type="caution">
    <text evidence="1">The sequence shown here is derived from an EMBL/GenBank/DDBJ whole genome shotgun (WGS) entry which is preliminary data.</text>
</comment>
<evidence type="ECO:0000313" key="1">
    <source>
        <dbReference type="EMBL" id="MBU2664551.1"/>
    </source>
</evidence>
<evidence type="ECO:0000313" key="2">
    <source>
        <dbReference type="Proteomes" id="UP001519654"/>
    </source>
</evidence>
<dbReference type="RefSeq" id="WP_215787263.1">
    <property type="nucleotide sequence ID" value="NZ_JAHKKG010000004.1"/>
</dbReference>